<keyword evidence="3 5" id="KW-0067">ATP-binding</keyword>
<sequence length="212" mass="23776">MIQIDNLAIKKSDKFIFENFSYTFESGKSYALMGHSGCGKSTLLNAIAGFEKYQRGQIKINGKKLNANTQYYRKILGYLFQNFALIDNENVSHNLDIGLAFQKGSKAKKEAKKKSYLAALGLADIDLKRKVSTLSGGEQQRLSLIRMLMKEPKIILADEPTGSLDKDNGEVILNQLLDSLTDQKVIIIATHDLDIAKQCDTIVNLEQHIYTR</sequence>
<reference evidence="5 6" key="1">
    <citation type="submission" date="2017-08" db="EMBL/GenBank/DDBJ databases">
        <title>Draft genome sequences of 64 type strains of genus Staph aureus.</title>
        <authorList>
            <person name="Cole K."/>
            <person name="Golubchik T."/>
            <person name="Russell J."/>
            <person name="Foster D."/>
            <person name="Llewelyn M."/>
            <person name="Wilson D."/>
            <person name="Crook D."/>
            <person name="Paul J."/>
        </authorList>
    </citation>
    <scope>NUCLEOTIDE SEQUENCE [LARGE SCALE GENOMIC DNA]</scope>
    <source>
        <strain evidence="5 6">NCTC 12101</strain>
    </source>
</reference>
<dbReference type="AlphaFoldDB" id="A0AAP8PQC2"/>
<dbReference type="InterPro" id="IPR003593">
    <property type="entry name" value="AAA+_ATPase"/>
</dbReference>
<name>A0AAP8PQC2_9STAP</name>
<dbReference type="PROSITE" id="PS00211">
    <property type="entry name" value="ABC_TRANSPORTER_1"/>
    <property type="match status" value="1"/>
</dbReference>
<dbReference type="RefSeq" id="WP_059106759.1">
    <property type="nucleotide sequence ID" value="NZ_AP024589.1"/>
</dbReference>
<dbReference type="GeneID" id="64982230"/>
<dbReference type="Gene3D" id="3.40.50.300">
    <property type="entry name" value="P-loop containing nucleotide triphosphate hydrolases"/>
    <property type="match status" value="1"/>
</dbReference>
<evidence type="ECO:0000256" key="1">
    <source>
        <dbReference type="ARBA" id="ARBA00022448"/>
    </source>
</evidence>
<evidence type="ECO:0000259" key="4">
    <source>
        <dbReference type="PROSITE" id="PS50893"/>
    </source>
</evidence>
<organism evidence="5 6">
    <name type="scientific">Staphylococcus auricularis</name>
    <dbReference type="NCBI Taxonomy" id="29379"/>
    <lineage>
        <taxon>Bacteria</taxon>
        <taxon>Bacillati</taxon>
        <taxon>Bacillota</taxon>
        <taxon>Bacilli</taxon>
        <taxon>Bacillales</taxon>
        <taxon>Staphylococcaceae</taxon>
        <taxon>Staphylococcus</taxon>
    </lineage>
</organism>
<dbReference type="PANTHER" id="PTHR42781:SF4">
    <property type="entry name" value="SPERMIDINE_PUTRESCINE IMPORT ATP-BINDING PROTEIN POTA"/>
    <property type="match status" value="1"/>
</dbReference>
<dbReference type="GO" id="GO:0005524">
    <property type="term" value="F:ATP binding"/>
    <property type="evidence" value="ECO:0007669"/>
    <property type="project" value="UniProtKB-KW"/>
</dbReference>
<proteinExistence type="predicted"/>
<dbReference type="SUPFAM" id="SSF52540">
    <property type="entry name" value="P-loop containing nucleoside triphosphate hydrolases"/>
    <property type="match status" value="1"/>
</dbReference>
<dbReference type="EMBL" id="PPQW01000007">
    <property type="protein sequence ID" value="PNZ68933.1"/>
    <property type="molecule type" value="Genomic_DNA"/>
</dbReference>
<dbReference type="Pfam" id="PF00005">
    <property type="entry name" value="ABC_tran"/>
    <property type="match status" value="1"/>
</dbReference>
<evidence type="ECO:0000256" key="2">
    <source>
        <dbReference type="ARBA" id="ARBA00022741"/>
    </source>
</evidence>
<dbReference type="InterPro" id="IPR017871">
    <property type="entry name" value="ABC_transporter-like_CS"/>
</dbReference>
<dbReference type="GO" id="GO:0016887">
    <property type="term" value="F:ATP hydrolysis activity"/>
    <property type="evidence" value="ECO:0007669"/>
    <property type="project" value="InterPro"/>
</dbReference>
<evidence type="ECO:0000256" key="3">
    <source>
        <dbReference type="ARBA" id="ARBA00022840"/>
    </source>
</evidence>
<dbReference type="PANTHER" id="PTHR42781">
    <property type="entry name" value="SPERMIDINE/PUTRESCINE IMPORT ATP-BINDING PROTEIN POTA"/>
    <property type="match status" value="1"/>
</dbReference>
<evidence type="ECO:0000313" key="6">
    <source>
        <dbReference type="Proteomes" id="UP000242470"/>
    </source>
</evidence>
<accession>A0AAP8PQC2</accession>
<dbReference type="InterPro" id="IPR003439">
    <property type="entry name" value="ABC_transporter-like_ATP-bd"/>
</dbReference>
<keyword evidence="2" id="KW-0547">Nucleotide-binding</keyword>
<feature type="domain" description="ABC transporter" evidence="4">
    <location>
        <begin position="2"/>
        <end position="211"/>
    </location>
</feature>
<dbReference type="InterPro" id="IPR050093">
    <property type="entry name" value="ABC_SmlMolc_Importer"/>
</dbReference>
<dbReference type="PROSITE" id="PS50893">
    <property type="entry name" value="ABC_TRANSPORTER_2"/>
    <property type="match status" value="1"/>
</dbReference>
<dbReference type="SMART" id="SM00382">
    <property type="entry name" value="AAA"/>
    <property type="match status" value="1"/>
</dbReference>
<dbReference type="Proteomes" id="UP000242470">
    <property type="component" value="Unassembled WGS sequence"/>
</dbReference>
<comment type="caution">
    <text evidence="5">The sequence shown here is derived from an EMBL/GenBank/DDBJ whole genome shotgun (WGS) entry which is preliminary data.</text>
</comment>
<keyword evidence="1" id="KW-0813">Transport</keyword>
<dbReference type="InterPro" id="IPR027417">
    <property type="entry name" value="P-loop_NTPase"/>
</dbReference>
<gene>
    <name evidence="5" type="ORF">CD158_01935</name>
</gene>
<protein>
    <submittedName>
        <fullName evidence="5">Bacteriocin ABC transporter ATP-binding protein</fullName>
    </submittedName>
</protein>
<evidence type="ECO:0000313" key="5">
    <source>
        <dbReference type="EMBL" id="PNZ68933.1"/>
    </source>
</evidence>